<evidence type="ECO:0000256" key="16">
    <source>
        <dbReference type="SAM" id="SignalP"/>
    </source>
</evidence>
<feature type="domain" description="TonB-dependent receptor plug" evidence="18">
    <location>
        <begin position="60"/>
        <end position="153"/>
    </location>
</feature>
<dbReference type="InterPro" id="IPR010105">
    <property type="entry name" value="TonB_sidphr_rcpt"/>
</dbReference>
<proteinExistence type="inferred from homology"/>
<evidence type="ECO:0000256" key="7">
    <source>
        <dbReference type="ARBA" id="ARBA00022729"/>
    </source>
</evidence>
<evidence type="ECO:0000256" key="8">
    <source>
        <dbReference type="ARBA" id="ARBA00023004"/>
    </source>
</evidence>
<protein>
    <submittedName>
        <fullName evidence="19">TonB-dependent receptor</fullName>
    </submittedName>
</protein>
<name>A0A1B3Z5A9_9SPHN</name>
<dbReference type="EMBL" id="CP014168">
    <property type="protein sequence ID" value="AOH82612.1"/>
    <property type="molecule type" value="Genomic_DNA"/>
</dbReference>
<evidence type="ECO:0000259" key="17">
    <source>
        <dbReference type="Pfam" id="PF00593"/>
    </source>
</evidence>
<dbReference type="KEGG" id="span:AWL63_00035"/>
<keyword evidence="13 14" id="KW-0998">Cell outer membrane</keyword>
<evidence type="ECO:0000256" key="2">
    <source>
        <dbReference type="ARBA" id="ARBA00009810"/>
    </source>
</evidence>
<keyword evidence="3 14" id="KW-0813">Transport</keyword>
<dbReference type="Gene3D" id="2.40.170.20">
    <property type="entry name" value="TonB-dependent receptor, beta-barrel domain"/>
    <property type="match status" value="1"/>
</dbReference>
<reference evidence="19 20" key="1">
    <citation type="submission" date="2016-01" db="EMBL/GenBank/DDBJ databases">
        <title>Complete genome and mega plasmid sequence of Sphingomonas panacis DCY99 elicits systemic resistance in rice to Xanthomonas oryzae.</title>
        <authorList>
            <person name="Kim Y.J."/>
            <person name="Yang D.C."/>
            <person name="Sing P."/>
        </authorList>
    </citation>
    <scope>NUCLEOTIDE SEQUENCE [LARGE SCALE GENOMIC DNA]</scope>
    <source>
        <strain evidence="19 20">DCY99</strain>
    </source>
</reference>
<dbReference type="GO" id="GO:0015344">
    <property type="term" value="F:siderophore uptake transmembrane transporter activity"/>
    <property type="evidence" value="ECO:0007669"/>
    <property type="project" value="TreeGrafter"/>
</dbReference>
<evidence type="ECO:0000259" key="18">
    <source>
        <dbReference type="Pfam" id="PF07715"/>
    </source>
</evidence>
<dbReference type="PANTHER" id="PTHR32552:SF68">
    <property type="entry name" value="FERRICHROME OUTER MEMBRANE TRANSPORTER_PHAGE RECEPTOR"/>
    <property type="match status" value="1"/>
</dbReference>
<keyword evidence="11 14" id="KW-0472">Membrane</keyword>
<dbReference type="InterPro" id="IPR039426">
    <property type="entry name" value="TonB-dep_rcpt-like"/>
</dbReference>
<dbReference type="OrthoDB" id="9760333at2"/>
<dbReference type="PANTHER" id="PTHR32552">
    <property type="entry name" value="FERRICHROME IRON RECEPTOR-RELATED"/>
    <property type="match status" value="1"/>
</dbReference>
<keyword evidence="6 14" id="KW-0812">Transmembrane</keyword>
<evidence type="ECO:0000256" key="13">
    <source>
        <dbReference type="ARBA" id="ARBA00023237"/>
    </source>
</evidence>
<evidence type="ECO:0000256" key="1">
    <source>
        <dbReference type="ARBA" id="ARBA00004571"/>
    </source>
</evidence>
<evidence type="ECO:0000256" key="10">
    <source>
        <dbReference type="ARBA" id="ARBA00023077"/>
    </source>
</evidence>
<sequence length="708" mass="76940">MKFLVSILAVAVGCPMCASAQTASEAPEDGQKDDIIVTGRARQLYDVSNTKIGKVAEDPLNIPQSVDIINAQLIQDQGARQITDLYRDVAGVSFFSYSGVTFRGFRQQGAFYDGLRGDPYQAFSVPQLFTIERVEFLKGPAGMLFGPGSPGGTINYVTKKPGDTFAADARGIVGTFDRVGTSADITAPITADGSITGRLGGFYERFDDFRRNASNRTAIGDAGLQFKLGDRTKATVQATYADQNLPGNRLRGVPVDRQGNLQAGVRFNAAEPTDFMRLNTQYYQALVESELSDAVSVNVSGRWFRYNERQQFHNPIYQFGANGRVLDSVPRDYADQIRRTEGLSTAANVIAKLHTGGIAHTVLVGGDWYQEDALFRNRGADPVEAGGVVPPISLSNPVYRATPVSSYGVGAIPFEVDRTRATRYGVYAQDQIALGDHVLLVGGVRHDWFRDRDRVAQTGADGGATTWRGGAIYKPRSDISIYLSWSDSFEPQSTDSQATNAGGPFSPMTGNQIEGGVKTALFGGKVQAGIAAYRIVRRNMLQVDSAKPPVNGVDQLAPIGEVTSKGVELTISTDITRNWLLLANYAYNDTRITGTLPGQSLSNAVGDRFVNAPESQGGFWTRYQIAPLRTAFAAGGQYVSAQRGFNGERVKPYVVFDSTITTDLGFAQVMLRIENLFDREYAASGFGLRNGSFPGKPRTAFVEFRKRF</sequence>
<evidence type="ECO:0000256" key="3">
    <source>
        <dbReference type="ARBA" id="ARBA00022448"/>
    </source>
</evidence>
<gene>
    <name evidence="19" type="ORF">AWL63_00035</name>
</gene>
<dbReference type="Pfam" id="PF00593">
    <property type="entry name" value="TonB_dep_Rec_b-barrel"/>
    <property type="match status" value="1"/>
</dbReference>
<evidence type="ECO:0000256" key="11">
    <source>
        <dbReference type="ARBA" id="ARBA00023136"/>
    </source>
</evidence>
<dbReference type="GO" id="GO:0038023">
    <property type="term" value="F:signaling receptor activity"/>
    <property type="evidence" value="ECO:0007669"/>
    <property type="project" value="InterPro"/>
</dbReference>
<dbReference type="SUPFAM" id="SSF56935">
    <property type="entry name" value="Porins"/>
    <property type="match status" value="1"/>
</dbReference>
<feature type="signal peptide" evidence="16">
    <location>
        <begin position="1"/>
        <end position="20"/>
    </location>
</feature>
<keyword evidence="20" id="KW-1185">Reference proteome</keyword>
<evidence type="ECO:0000256" key="15">
    <source>
        <dbReference type="RuleBase" id="RU003357"/>
    </source>
</evidence>
<dbReference type="Gene3D" id="2.170.130.10">
    <property type="entry name" value="TonB-dependent receptor, plug domain"/>
    <property type="match status" value="1"/>
</dbReference>
<keyword evidence="8" id="KW-0408">Iron</keyword>
<keyword evidence="10 15" id="KW-0798">TonB box</keyword>
<keyword evidence="5" id="KW-0410">Iron transport</keyword>
<evidence type="ECO:0000256" key="9">
    <source>
        <dbReference type="ARBA" id="ARBA00023065"/>
    </source>
</evidence>
<comment type="similarity">
    <text evidence="2 14 15">Belongs to the TonB-dependent receptor family.</text>
</comment>
<dbReference type="PROSITE" id="PS52016">
    <property type="entry name" value="TONB_DEPENDENT_REC_3"/>
    <property type="match status" value="1"/>
</dbReference>
<keyword evidence="7 16" id="KW-0732">Signal</keyword>
<keyword evidence="12 19" id="KW-0675">Receptor</keyword>
<comment type="subcellular location">
    <subcellularLocation>
        <location evidence="1 14">Cell outer membrane</location>
        <topology evidence="1 14">Multi-pass membrane protein</topology>
    </subcellularLocation>
</comment>
<dbReference type="Pfam" id="PF07715">
    <property type="entry name" value="Plug"/>
    <property type="match status" value="1"/>
</dbReference>
<dbReference type="GO" id="GO:0009279">
    <property type="term" value="C:cell outer membrane"/>
    <property type="evidence" value="ECO:0007669"/>
    <property type="project" value="UniProtKB-SubCell"/>
</dbReference>
<evidence type="ECO:0000256" key="4">
    <source>
        <dbReference type="ARBA" id="ARBA00022452"/>
    </source>
</evidence>
<keyword evidence="4 14" id="KW-1134">Transmembrane beta strand</keyword>
<dbReference type="InterPro" id="IPR000531">
    <property type="entry name" value="Beta-barrel_TonB"/>
</dbReference>
<dbReference type="InterPro" id="IPR037066">
    <property type="entry name" value="Plug_dom_sf"/>
</dbReference>
<dbReference type="NCBIfam" id="TIGR01783">
    <property type="entry name" value="TonB-siderophor"/>
    <property type="match status" value="1"/>
</dbReference>
<dbReference type="InterPro" id="IPR012910">
    <property type="entry name" value="Plug_dom"/>
</dbReference>
<keyword evidence="9" id="KW-0406">Ion transport</keyword>
<dbReference type="Proteomes" id="UP000094256">
    <property type="component" value="Chromosome"/>
</dbReference>
<evidence type="ECO:0000256" key="14">
    <source>
        <dbReference type="PROSITE-ProRule" id="PRU01360"/>
    </source>
</evidence>
<dbReference type="CDD" id="cd01347">
    <property type="entry name" value="ligand_gated_channel"/>
    <property type="match status" value="1"/>
</dbReference>
<evidence type="ECO:0000256" key="5">
    <source>
        <dbReference type="ARBA" id="ARBA00022496"/>
    </source>
</evidence>
<accession>A0A1B3Z5A9</accession>
<organism evidence="19 20">
    <name type="scientific">Sphingomonas panacis</name>
    <dbReference type="NCBI Taxonomy" id="1560345"/>
    <lineage>
        <taxon>Bacteria</taxon>
        <taxon>Pseudomonadati</taxon>
        <taxon>Pseudomonadota</taxon>
        <taxon>Alphaproteobacteria</taxon>
        <taxon>Sphingomonadales</taxon>
        <taxon>Sphingomonadaceae</taxon>
        <taxon>Sphingomonas</taxon>
    </lineage>
</organism>
<feature type="domain" description="TonB-dependent receptor-like beta-barrel" evidence="17">
    <location>
        <begin position="231"/>
        <end position="676"/>
    </location>
</feature>
<evidence type="ECO:0000313" key="19">
    <source>
        <dbReference type="EMBL" id="AOH82612.1"/>
    </source>
</evidence>
<dbReference type="InterPro" id="IPR036942">
    <property type="entry name" value="Beta-barrel_TonB_sf"/>
</dbReference>
<evidence type="ECO:0000256" key="6">
    <source>
        <dbReference type="ARBA" id="ARBA00022692"/>
    </source>
</evidence>
<dbReference type="AlphaFoldDB" id="A0A1B3Z5A9"/>
<evidence type="ECO:0000256" key="12">
    <source>
        <dbReference type="ARBA" id="ARBA00023170"/>
    </source>
</evidence>
<evidence type="ECO:0000313" key="20">
    <source>
        <dbReference type="Proteomes" id="UP000094256"/>
    </source>
</evidence>
<dbReference type="GO" id="GO:0015891">
    <property type="term" value="P:siderophore transport"/>
    <property type="evidence" value="ECO:0007669"/>
    <property type="project" value="InterPro"/>
</dbReference>
<dbReference type="STRING" id="1560345.AWL63_00035"/>
<feature type="chain" id="PRO_5008556060" evidence="16">
    <location>
        <begin position="21"/>
        <end position="708"/>
    </location>
</feature>